<protein>
    <submittedName>
        <fullName evidence="3">Cell division related protein</fullName>
    </submittedName>
</protein>
<gene>
    <name evidence="3" type="ORF">cyc_02059</name>
</gene>
<feature type="compositionally biased region" description="Basic and acidic residues" evidence="1">
    <location>
        <begin position="700"/>
        <end position="712"/>
    </location>
</feature>
<dbReference type="Pfam" id="PF17862">
    <property type="entry name" value="AAA_lid_3"/>
    <property type="match status" value="1"/>
</dbReference>
<dbReference type="InterPro" id="IPR041569">
    <property type="entry name" value="AAA_lid_3"/>
</dbReference>
<dbReference type="Proteomes" id="UP000095192">
    <property type="component" value="Unassembled WGS sequence"/>
</dbReference>
<organism evidence="3 4">
    <name type="scientific">Cyclospora cayetanensis</name>
    <dbReference type="NCBI Taxonomy" id="88456"/>
    <lineage>
        <taxon>Eukaryota</taxon>
        <taxon>Sar</taxon>
        <taxon>Alveolata</taxon>
        <taxon>Apicomplexa</taxon>
        <taxon>Conoidasida</taxon>
        <taxon>Coccidia</taxon>
        <taxon>Eucoccidiorida</taxon>
        <taxon>Eimeriorina</taxon>
        <taxon>Eimeriidae</taxon>
        <taxon>Cyclospora</taxon>
    </lineage>
</organism>
<dbReference type="PANTHER" id="PTHR23076">
    <property type="entry name" value="METALLOPROTEASE M41 FTSH"/>
    <property type="match status" value="1"/>
</dbReference>
<evidence type="ECO:0000313" key="4">
    <source>
        <dbReference type="Proteomes" id="UP000095192"/>
    </source>
</evidence>
<comment type="caution">
    <text evidence="3">The sequence shown here is derived from an EMBL/GenBank/DDBJ whole genome shotgun (WGS) entry which is preliminary data.</text>
</comment>
<evidence type="ECO:0000313" key="3">
    <source>
        <dbReference type="EMBL" id="OEH78144.1"/>
    </source>
</evidence>
<keyword evidence="4" id="KW-1185">Reference proteome</keyword>
<dbReference type="SMART" id="SM00382">
    <property type="entry name" value="AAA"/>
    <property type="match status" value="1"/>
</dbReference>
<dbReference type="GO" id="GO:0016887">
    <property type="term" value="F:ATP hydrolysis activity"/>
    <property type="evidence" value="ECO:0007669"/>
    <property type="project" value="InterPro"/>
</dbReference>
<evidence type="ECO:0000256" key="1">
    <source>
        <dbReference type="SAM" id="MobiDB-lite"/>
    </source>
</evidence>
<name>A0A1D3D3Y3_9EIME</name>
<evidence type="ECO:0000259" key="2">
    <source>
        <dbReference type="SMART" id="SM00382"/>
    </source>
</evidence>
<dbReference type="GO" id="GO:0005524">
    <property type="term" value="F:ATP binding"/>
    <property type="evidence" value="ECO:0007669"/>
    <property type="project" value="InterPro"/>
</dbReference>
<dbReference type="VEuPathDB" id="ToxoDB:LOC34618961"/>
<reference evidence="3 4" key="1">
    <citation type="journal article" date="2016" name="BMC Genomics">
        <title>Comparative genomics reveals Cyclospora cayetanensis possesses coccidia-like metabolism and invasion components but unique surface antigens.</title>
        <authorList>
            <person name="Liu S."/>
            <person name="Wang L."/>
            <person name="Zheng H."/>
            <person name="Xu Z."/>
            <person name="Roellig D.M."/>
            <person name="Li N."/>
            <person name="Frace M.A."/>
            <person name="Tang K."/>
            <person name="Arrowood M.J."/>
            <person name="Moss D.M."/>
            <person name="Zhang L."/>
            <person name="Feng Y."/>
            <person name="Xiao L."/>
        </authorList>
    </citation>
    <scope>NUCLEOTIDE SEQUENCE [LARGE SCALE GENOMIC DNA]</scope>
    <source>
        <strain evidence="3 4">CHN_HEN01</strain>
    </source>
</reference>
<feature type="compositionally biased region" description="Polar residues" evidence="1">
    <location>
        <begin position="686"/>
        <end position="699"/>
    </location>
</feature>
<dbReference type="GO" id="GO:0006508">
    <property type="term" value="P:proteolysis"/>
    <property type="evidence" value="ECO:0007669"/>
    <property type="project" value="TreeGrafter"/>
</dbReference>
<dbReference type="VEuPathDB" id="ToxoDB:cyc_02059"/>
<dbReference type="SUPFAM" id="SSF52540">
    <property type="entry name" value="P-loop containing nucleoside triphosphate hydrolases"/>
    <property type="match status" value="1"/>
</dbReference>
<dbReference type="Pfam" id="PF00004">
    <property type="entry name" value="AAA"/>
    <property type="match status" value="1"/>
</dbReference>
<accession>A0A1D3D3Y3</accession>
<dbReference type="EMBL" id="JROU02000842">
    <property type="protein sequence ID" value="OEH78144.1"/>
    <property type="molecule type" value="Genomic_DNA"/>
</dbReference>
<feature type="domain" description="AAA+ ATPase" evidence="2">
    <location>
        <begin position="489"/>
        <end position="628"/>
    </location>
</feature>
<keyword evidence="3" id="KW-0131">Cell cycle</keyword>
<dbReference type="GO" id="GO:0009535">
    <property type="term" value="C:chloroplast thylakoid membrane"/>
    <property type="evidence" value="ECO:0007669"/>
    <property type="project" value="TreeGrafter"/>
</dbReference>
<feature type="region of interest" description="Disordered" evidence="1">
    <location>
        <begin position="686"/>
        <end position="712"/>
    </location>
</feature>
<dbReference type="PROSITE" id="PS00674">
    <property type="entry name" value="AAA"/>
    <property type="match status" value="1"/>
</dbReference>
<dbReference type="Gene3D" id="1.10.8.60">
    <property type="match status" value="1"/>
</dbReference>
<dbReference type="InterPro" id="IPR003959">
    <property type="entry name" value="ATPase_AAA_core"/>
</dbReference>
<dbReference type="InterPro" id="IPR027417">
    <property type="entry name" value="P-loop_NTPase"/>
</dbReference>
<feature type="region of interest" description="Disordered" evidence="1">
    <location>
        <begin position="207"/>
        <end position="241"/>
    </location>
</feature>
<dbReference type="InParanoid" id="A0A1D3D3Y3"/>
<dbReference type="Gene3D" id="3.40.50.300">
    <property type="entry name" value="P-loop containing nucleotide triphosphate hydrolases"/>
    <property type="match status" value="1"/>
</dbReference>
<proteinExistence type="predicted"/>
<dbReference type="AlphaFoldDB" id="A0A1D3D3Y3"/>
<keyword evidence="3" id="KW-0132">Cell division</keyword>
<dbReference type="InterPro" id="IPR003960">
    <property type="entry name" value="ATPase_AAA_CS"/>
</dbReference>
<sequence length="749" mass="78541">MCGWPLDLSAFGELLAFLLLPLAYDILAKIKTEVTFSVGSGVSVEAFDRYSGPPFCLAAVAATAAAAATASVADVTVSEVTAVSAAWSLEFQNGLVALRDETAETAPLVEQQQLLLVDLSAPSTTSASCPPTSPVSVPESFTPPAAAAATRVEGAAGIQVRGGGGTLHKLNALLLMGYSRPLSRQSWDRLWASRILSGALSLETGHRVSLQRGRPESEGRPSAVDSHPPSGSSLTGETLKPGSRRLVGTLASWGPPIAAWLREWMGPIAYGAALAVCCAFIRRLFSRGGGPQEAPFSQFLFWLRRGDLQHVSIHQVDSEQFVYFRVKPEVLGAASGDGRENGGLSRGATQGGPLSTDFVAKMLPGAEGLVAQLLVSAVARQTSLSRQAPVVAAAGGDALEVQAMPTSFSLSFCDLLVLLVSISGLAIVACSHFNWLQQKPSWGRADARGLPPKVTFADIAGSRALKARLSQAALLLTAPDACGALGAKAPKGILLEGPTGTGKTLAARALAGEAGVAFLWGNASSFVEVFAGRGASRVRALFAEASRLAPCILFLDEIDAIGSRRVSGTGACQEYVQTLNQLLTLMDGLETSKKPILVMAATNRADCLDEALLRPGRFDQIITVNLPDAQEREAILALHFRGVSVDPEVSLWSLAAATDGFSGACLAALCNESALLAARKGLSATSRSEATPIHNASTTRPREHQLQDDAEEQQRMTELQLRGVQEGLLRQLEAVSRAAPRLSAGLNPC</sequence>
<dbReference type="PANTHER" id="PTHR23076:SF113">
    <property type="entry name" value="ATP-DEPENDENT ZINC METALLOPROTEASE FTSH 1, CHLOROPLASTIC-RELATED"/>
    <property type="match status" value="1"/>
</dbReference>
<dbReference type="InterPro" id="IPR003593">
    <property type="entry name" value="AAA+_ATPase"/>
</dbReference>
<dbReference type="GO" id="GO:0051301">
    <property type="term" value="P:cell division"/>
    <property type="evidence" value="ECO:0007669"/>
    <property type="project" value="UniProtKB-KW"/>
</dbReference>
<dbReference type="FunFam" id="3.40.50.300:FF:002568">
    <property type="entry name" value="Cell division protein (FtsH)"/>
    <property type="match status" value="1"/>
</dbReference>
<dbReference type="GO" id="GO:0004176">
    <property type="term" value="F:ATP-dependent peptidase activity"/>
    <property type="evidence" value="ECO:0007669"/>
    <property type="project" value="TreeGrafter"/>
</dbReference>